<dbReference type="EMBL" id="LAZR01002958">
    <property type="protein sequence ID" value="KKN23579.1"/>
    <property type="molecule type" value="Genomic_DNA"/>
</dbReference>
<evidence type="ECO:0008006" key="2">
    <source>
        <dbReference type="Google" id="ProtNLM"/>
    </source>
</evidence>
<dbReference type="InterPro" id="IPR011335">
    <property type="entry name" value="Restrct_endonuc-II-like"/>
</dbReference>
<proteinExistence type="predicted"/>
<organism evidence="1">
    <name type="scientific">marine sediment metagenome</name>
    <dbReference type="NCBI Taxonomy" id="412755"/>
    <lineage>
        <taxon>unclassified sequences</taxon>
        <taxon>metagenomes</taxon>
        <taxon>ecological metagenomes</taxon>
    </lineage>
</organism>
<accession>A0A0F9P0E6</accession>
<dbReference type="Gene3D" id="3.40.1350.10">
    <property type="match status" value="1"/>
</dbReference>
<dbReference type="AlphaFoldDB" id="A0A0F9P0E6"/>
<dbReference type="SUPFAM" id="SSF52980">
    <property type="entry name" value="Restriction endonuclease-like"/>
    <property type="match status" value="1"/>
</dbReference>
<protein>
    <recommendedName>
        <fullName evidence="2">Holliday junction resolvase</fullName>
    </recommendedName>
</protein>
<sequence length="110" mass="12823">MVNSNQKGKRGEREVAALLREYGFEARRGQQFAGGGDSPDIVHNIPGYHIEVKYTEKFQLWPAMDQANHDKKWKPDVPLVFHRKSRRPWVVVIPAKDFLKIMRELEDGKH</sequence>
<dbReference type="GO" id="GO:0003676">
    <property type="term" value="F:nucleic acid binding"/>
    <property type="evidence" value="ECO:0007669"/>
    <property type="project" value="InterPro"/>
</dbReference>
<evidence type="ECO:0000313" key="1">
    <source>
        <dbReference type="EMBL" id="KKN23579.1"/>
    </source>
</evidence>
<name>A0A0F9P0E6_9ZZZZ</name>
<reference evidence="1" key="1">
    <citation type="journal article" date="2015" name="Nature">
        <title>Complex archaea that bridge the gap between prokaryotes and eukaryotes.</title>
        <authorList>
            <person name="Spang A."/>
            <person name="Saw J.H."/>
            <person name="Jorgensen S.L."/>
            <person name="Zaremba-Niedzwiedzka K."/>
            <person name="Martijn J."/>
            <person name="Lind A.E."/>
            <person name="van Eijk R."/>
            <person name="Schleper C."/>
            <person name="Guy L."/>
            <person name="Ettema T.J."/>
        </authorList>
    </citation>
    <scope>NUCLEOTIDE SEQUENCE</scope>
</reference>
<comment type="caution">
    <text evidence="1">The sequence shown here is derived from an EMBL/GenBank/DDBJ whole genome shotgun (WGS) entry which is preliminary data.</text>
</comment>
<dbReference type="InterPro" id="IPR011856">
    <property type="entry name" value="tRNA_endonuc-like_dom_sf"/>
</dbReference>
<gene>
    <name evidence="1" type="ORF">LCGC14_0903580</name>
</gene>